<keyword evidence="7" id="KW-1185">Reference proteome</keyword>
<reference evidence="6 7" key="1">
    <citation type="submission" date="2016-07" db="EMBL/GenBank/DDBJ databases">
        <title>Draft genome of the white-rot fungus Obba rivulosa 3A-2.</title>
        <authorList>
            <consortium name="DOE Joint Genome Institute"/>
            <person name="Miettinen O."/>
            <person name="Riley R."/>
            <person name="Acob R."/>
            <person name="Barry K."/>
            <person name="Cullen D."/>
            <person name="De Vries R."/>
            <person name="Hainaut M."/>
            <person name="Hatakka A."/>
            <person name="Henrissat B."/>
            <person name="Hilden K."/>
            <person name="Kuo R."/>
            <person name="Labutti K."/>
            <person name="Lipzen A."/>
            <person name="Makela M.R."/>
            <person name="Sandor L."/>
            <person name="Spatafora J.W."/>
            <person name="Grigoriev I.V."/>
            <person name="Hibbett D.S."/>
        </authorList>
    </citation>
    <scope>NUCLEOTIDE SEQUENCE [LARGE SCALE GENOMIC DNA]</scope>
    <source>
        <strain evidence="6 7">3A-2</strain>
    </source>
</reference>
<evidence type="ECO:0000256" key="1">
    <source>
        <dbReference type="ARBA" id="ARBA00005417"/>
    </source>
</evidence>
<evidence type="ECO:0000259" key="5">
    <source>
        <dbReference type="PROSITE" id="PS50893"/>
    </source>
</evidence>
<dbReference type="PANTHER" id="PTHR43117">
    <property type="entry name" value="OSMOPROTECTANT IMPORT ATP-BINDING PROTEIN OSMV"/>
    <property type="match status" value="1"/>
</dbReference>
<dbReference type="GO" id="GO:0005524">
    <property type="term" value="F:ATP binding"/>
    <property type="evidence" value="ECO:0007669"/>
    <property type="project" value="UniProtKB-KW"/>
</dbReference>
<dbReference type="Pfam" id="PF00005">
    <property type="entry name" value="ABC_tran"/>
    <property type="match status" value="2"/>
</dbReference>
<dbReference type="EMBL" id="KV722427">
    <property type="protein sequence ID" value="OCH89415.1"/>
    <property type="molecule type" value="Genomic_DNA"/>
</dbReference>
<keyword evidence="2" id="KW-0813">Transport</keyword>
<keyword evidence="3" id="KW-0547">Nucleotide-binding</keyword>
<feature type="domain" description="ABC transporter" evidence="5">
    <location>
        <begin position="329"/>
        <end position="589"/>
    </location>
</feature>
<dbReference type="Proteomes" id="UP000250043">
    <property type="component" value="Unassembled WGS sequence"/>
</dbReference>
<dbReference type="InterPro" id="IPR003593">
    <property type="entry name" value="AAA+_ATPase"/>
</dbReference>
<dbReference type="OrthoDB" id="10255969at2759"/>
<feature type="domain" description="ABC transporter" evidence="5">
    <location>
        <begin position="37"/>
        <end position="313"/>
    </location>
</feature>
<dbReference type="PANTHER" id="PTHR43117:SF4">
    <property type="entry name" value="OSMOPROTECTANT IMPORT ATP-BINDING PROTEIN OSMV"/>
    <property type="match status" value="1"/>
</dbReference>
<keyword evidence="6" id="KW-0378">Hydrolase</keyword>
<dbReference type="PROSITE" id="PS50893">
    <property type="entry name" value="ABC_TRANSPORTER_2"/>
    <property type="match status" value="2"/>
</dbReference>
<keyword evidence="4" id="KW-0067">ATP-binding</keyword>
<organism evidence="6 7">
    <name type="scientific">Obba rivulosa</name>
    <dbReference type="NCBI Taxonomy" id="1052685"/>
    <lineage>
        <taxon>Eukaryota</taxon>
        <taxon>Fungi</taxon>
        <taxon>Dikarya</taxon>
        <taxon>Basidiomycota</taxon>
        <taxon>Agaricomycotina</taxon>
        <taxon>Agaricomycetes</taxon>
        <taxon>Polyporales</taxon>
        <taxon>Gelatoporiaceae</taxon>
        <taxon>Obba</taxon>
    </lineage>
</organism>
<dbReference type="SUPFAM" id="SSF52540">
    <property type="entry name" value="P-loop containing nucleoside triphosphate hydrolases"/>
    <property type="match status" value="2"/>
</dbReference>
<accession>A0A8E2B1D7</accession>
<gene>
    <name evidence="6" type="ORF">OBBRIDRAFT_778514</name>
</gene>
<comment type="similarity">
    <text evidence="1">Belongs to the ABC transporter superfamily.</text>
</comment>
<evidence type="ECO:0000313" key="6">
    <source>
        <dbReference type="EMBL" id="OCH89415.1"/>
    </source>
</evidence>
<dbReference type="Gene3D" id="3.40.50.300">
    <property type="entry name" value="P-loop containing nucleotide triphosphate hydrolases"/>
    <property type="match status" value="2"/>
</dbReference>
<proteinExistence type="inferred from homology"/>
<dbReference type="InterPro" id="IPR027417">
    <property type="entry name" value="P-loop_NTPase"/>
</dbReference>
<evidence type="ECO:0000313" key="7">
    <source>
        <dbReference type="Proteomes" id="UP000250043"/>
    </source>
</evidence>
<dbReference type="SMART" id="SM00382">
    <property type="entry name" value="AAA"/>
    <property type="match status" value="2"/>
</dbReference>
<dbReference type="AlphaFoldDB" id="A0A8E2B1D7"/>
<evidence type="ECO:0000256" key="4">
    <source>
        <dbReference type="ARBA" id="ARBA00022840"/>
    </source>
</evidence>
<dbReference type="GO" id="GO:0016887">
    <property type="term" value="F:ATP hydrolysis activity"/>
    <property type="evidence" value="ECO:0007669"/>
    <property type="project" value="InterPro"/>
</dbReference>
<protein>
    <submittedName>
        <fullName evidence="6">P-loop containing nucleoside triphosphate hydrolase protein</fullName>
    </submittedName>
</protein>
<dbReference type="InterPro" id="IPR003439">
    <property type="entry name" value="ABC_transporter-like_ATP-bd"/>
</dbReference>
<name>A0A8E2B1D7_9APHY</name>
<evidence type="ECO:0000256" key="2">
    <source>
        <dbReference type="ARBA" id="ARBA00022448"/>
    </source>
</evidence>
<sequence length="590" mass="65803">MGWISSPCRCRLPRQISLNPSSRRSIHKASALPILHIPKSSIYAFGETPPADPVLRDVSWTIQPNEAWAVLGSGSGSSKTALFEALAGHRRLHPPPPGGLFPFLQGRDSHDEVRTVSFAHRPSSAGGEFYDYTARYGAVRDEDKKTLRETFFPETARPLHKLAMPDLLKPSGESGPVADYEQERAKHEWFEELTQRLDLGRLLDLPVIALSNGQTRKARIAKALLQHVELLILDEPLTGLDTPTRTLLLSFLHALHTLDSPRSPHIILGMRIKDPLPDWISHIAVVRGDRTLLTGKKENVLRESYLPVHGASASSPAHEHRRTHGDEVIRISDLSVSYGPRDVLKSINWTIHRNSRWHLMGANGAGKTTLLAMLTGEHPQSYSQSRRLSLFGRPRSQWPTPQLNARIGRVSPEIHNAFPRRYAMTVWDAIGTGFEGGFVPRGRRRVGFFDGVDLQEGGELEQWRVSRMHDVLAALGPRAWRGYISKDAAITDEDLAFAKRAFVDLSPGEQSIVLLMRALVGQPPLVLLDEAWAGMDDGMVQAARRYLSGEGLTESQACVVVSHWEDEVPWNREDGVRRFLLRDGEGVEVS</sequence>
<evidence type="ECO:0000256" key="3">
    <source>
        <dbReference type="ARBA" id="ARBA00022741"/>
    </source>
</evidence>